<dbReference type="InterPro" id="IPR002172">
    <property type="entry name" value="LDrepeatLR_classA_rpt"/>
</dbReference>
<evidence type="ECO:0000259" key="6">
    <source>
        <dbReference type="PROSITE" id="PS51914"/>
    </source>
</evidence>
<dbReference type="Gene3D" id="2.70.130.10">
    <property type="entry name" value="Mannose-6-phosphate receptor binding domain"/>
    <property type="match status" value="1"/>
</dbReference>
<evidence type="ECO:0000256" key="4">
    <source>
        <dbReference type="ARBA" id="ARBA00023157"/>
    </source>
</evidence>
<evidence type="ECO:0000256" key="3">
    <source>
        <dbReference type="ARBA" id="ARBA00022824"/>
    </source>
</evidence>
<dbReference type="PANTHER" id="PTHR12630:SF1">
    <property type="entry name" value="GLUCOSIDASE 2 SUBUNIT BETA"/>
    <property type="match status" value="1"/>
</dbReference>
<dbReference type="EMBL" id="HBJA01001694">
    <property type="protein sequence ID" value="CAE0789366.1"/>
    <property type="molecule type" value="Transcribed_RNA"/>
</dbReference>
<dbReference type="InterPro" id="IPR036607">
    <property type="entry name" value="PRKCSH"/>
</dbReference>
<name>A0A7S4FE22_9EUGL</name>
<dbReference type="SUPFAM" id="SSF50911">
    <property type="entry name" value="Mannose 6-phosphate receptor domain"/>
    <property type="match status" value="1"/>
</dbReference>
<reference evidence="7" key="1">
    <citation type="submission" date="2021-01" db="EMBL/GenBank/DDBJ databases">
        <authorList>
            <person name="Corre E."/>
            <person name="Pelletier E."/>
            <person name="Niang G."/>
            <person name="Scheremetjew M."/>
            <person name="Finn R."/>
            <person name="Kale V."/>
            <person name="Holt S."/>
            <person name="Cochrane G."/>
            <person name="Meng A."/>
            <person name="Brown T."/>
            <person name="Cohen L."/>
        </authorList>
    </citation>
    <scope>NUCLEOTIDE SEQUENCE</scope>
    <source>
        <strain evidence="7">CCMP1594</strain>
    </source>
</reference>
<dbReference type="Pfam" id="PF13015">
    <property type="entry name" value="PRKCSH_1"/>
    <property type="match status" value="1"/>
</dbReference>
<dbReference type="Pfam" id="PF12999">
    <property type="entry name" value="PRKCSH-like"/>
    <property type="match status" value="1"/>
</dbReference>
<dbReference type="AlphaFoldDB" id="A0A7S4FE22"/>
<evidence type="ECO:0000313" key="7">
    <source>
        <dbReference type="EMBL" id="CAE0789366.1"/>
    </source>
</evidence>
<keyword evidence="4" id="KW-1015">Disulfide bond</keyword>
<protein>
    <recommendedName>
        <fullName evidence="1">Glucosidase 2 subunit beta</fullName>
    </recommendedName>
</protein>
<dbReference type="PROSITE" id="PS51914">
    <property type="entry name" value="MRH"/>
    <property type="match status" value="1"/>
</dbReference>
<feature type="signal peptide" evidence="5">
    <location>
        <begin position="1"/>
        <end position="18"/>
    </location>
</feature>
<evidence type="ECO:0000256" key="5">
    <source>
        <dbReference type="SAM" id="SignalP"/>
    </source>
</evidence>
<gene>
    <name evidence="7" type="ORF">EGYM00163_LOCUS479</name>
</gene>
<keyword evidence="3" id="KW-0256">Endoplasmic reticulum</keyword>
<feature type="chain" id="PRO_5031177890" description="Glucosidase 2 subunit beta" evidence="5">
    <location>
        <begin position="19"/>
        <end position="525"/>
    </location>
</feature>
<dbReference type="GO" id="GO:0017177">
    <property type="term" value="C:glucosidase II complex"/>
    <property type="evidence" value="ECO:0007669"/>
    <property type="project" value="TreeGrafter"/>
</dbReference>
<dbReference type="InterPro" id="IPR028146">
    <property type="entry name" value="PRKCSH_N"/>
</dbReference>
<keyword evidence="2 5" id="KW-0732">Signal</keyword>
<dbReference type="GO" id="GO:0006491">
    <property type="term" value="P:N-glycan processing"/>
    <property type="evidence" value="ECO:0007669"/>
    <property type="project" value="TreeGrafter"/>
</dbReference>
<organism evidence="7">
    <name type="scientific">Eutreptiella gymnastica</name>
    <dbReference type="NCBI Taxonomy" id="73025"/>
    <lineage>
        <taxon>Eukaryota</taxon>
        <taxon>Discoba</taxon>
        <taxon>Euglenozoa</taxon>
        <taxon>Euglenida</taxon>
        <taxon>Spirocuta</taxon>
        <taxon>Euglenophyceae</taxon>
        <taxon>Eutreptiales</taxon>
        <taxon>Eutreptiaceae</taxon>
        <taxon>Eutreptiella</taxon>
    </lineage>
</organism>
<dbReference type="InterPro" id="IPR009011">
    <property type="entry name" value="Man6P_isomerase_rcpt-bd_dom_sf"/>
</dbReference>
<accession>A0A7S4FE22</accession>
<dbReference type="InterPro" id="IPR039794">
    <property type="entry name" value="Gtb1-like"/>
</dbReference>
<dbReference type="InterPro" id="IPR044865">
    <property type="entry name" value="MRH_dom"/>
</dbReference>
<sequence>MLQLVAWLLISFCATVDNFETVHGVLQEHQSKYAALEGVFRCFDAMTVIASDKVNDDYCDCKDGSDEPGTAACTAGVGFWCSNEGWRPQHMPSSRVGDGICDCCDGSDEVGMECNNTCAVKAAEQARAEAERRARLAAAHAARLQAVQKGQEALRLRVEHLFTAVPQELARVHYAKDFWLHTVKTQETLERHEKRTKQKQAITQYLPQLKIQNVTDAGLLHIFAFISLEQNEVSAEVALKLLYELLPHHTVDEVELLTSALEPAGAEGHAEAQKQLEEARKAYKKAKGTKSAEEVAQLQAIKEQAKVSATEEKEVLVKTRSGPFLQAFGAPHLPRDQVLTLTMWVAVETNQTSLLLDLVRRERRKGMYKVTPLEVVTHVRPEADQARESLKNQTDRWKEVIEYVRKLEKEYRSEDFGLEEEFYALKGHCFERRQGDHNYKMCPYGSSQQDKRSIGQWNGFHKQTEWHSKYRMMRFTNGDQIGCPRPRESEVMLECGESPAVIKVEEPEVCKYVLTFACPQACVEE</sequence>
<dbReference type="PANTHER" id="PTHR12630">
    <property type="entry name" value="N-LINKED OLIGOSACCHARIDE PROCESSING"/>
    <property type="match status" value="1"/>
</dbReference>
<feature type="domain" description="MRH" evidence="6">
    <location>
        <begin position="427"/>
        <end position="524"/>
    </location>
</feature>
<evidence type="ECO:0000256" key="2">
    <source>
        <dbReference type="ARBA" id="ARBA00022729"/>
    </source>
</evidence>
<proteinExistence type="predicted"/>
<dbReference type="CDD" id="cd00112">
    <property type="entry name" value="LDLa"/>
    <property type="match status" value="1"/>
</dbReference>
<evidence type="ECO:0000256" key="1">
    <source>
        <dbReference type="ARBA" id="ARBA00022387"/>
    </source>
</evidence>